<protein>
    <submittedName>
        <fullName evidence="3">Uncharacterized protein</fullName>
    </submittedName>
</protein>
<evidence type="ECO:0000313" key="3">
    <source>
        <dbReference type="EMBL" id="SNS29682.1"/>
    </source>
</evidence>
<feature type="compositionally biased region" description="Low complexity" evidence="1">
    <location>
        <begin position="319"/>
        <end position="359"/>
    </location>
</feature>
<organism evidence="3 4">
    <name type="scientific">Streptosporangium subroseum</name>
    <dbReference type="NCBI Taxonomy" id="106412"/>
    <lineage>
        <taxon>Bacteria</taxon>
        <taxon>Bacillati</taxon>
        <taxon>Actinomycetota</taxon>
        <taxon>Actinomycetes</taxon>
        <taxon>Streptosporangiales</taxon>
        <taxon>Streptosporangiaceae</taxon>
        <taxon>Streptosporangium</taxon>
    </lineage>
</organism>
<evidence type="ECO:0000256" key="2">
    <source>
        <dbReference type="SAM" id="Phobius"/>
    </source>
</evidence>
<gene>
    <name evidence="3" type="ORF">SAMN05216276_100752</name>
</gene>
<feature type="region of interest" description="Disordered" evidence="1">
    <location>
        <begin position="1"/>
        <end position="32"/>
    </location>
</feature>
<accession>A0A239DC90</accession>
<evidence type="ECO:0000256" key="1">
    <source>
        <dbReference type="SAM" id="MobiDB-lite"/>
    </source>
</evidence>
<name>A0A239DC90_9ACTN</name>
<sequence>MFEVAVAPHETSELGRNAAPRRLGGRGPGAQHRQVHIAELRGGIDTELLRHRPARVFEHLERLGLAAAPVQGSHELSAQTFSQRMRRRNLRPVDADRTKRAQRCQPDALTPRLSCAPSVATGVALRIRSILPATILAGSLTLFCQPAQAAVSEVPQDAVVVTDIVDYRCTATGAAEEQDIKVKVELTMPTDATAGTQMTIGWRGTYADDATALRAPATGLAGGTKLYAYASISGLAKLTSATGVGELTPLSAGQIIPLPTVPVSLKTKSANPGTATVRPAAINFGTKPDERSIECEVQNADALTTYPLTVASADGTPADSVPVSPSQQPTTTTPVTTGDQSTDSVPVTSSSQPSQATAAGTLAEGNGKVIKTPSGGAATGGGGESGPDGRVLMLTGFLLTLAAAAGLLLRRRRLSWG</sequence>
<proteinExistence type="predicted"/>
<keyword evidence="2" id="KW-1133">Transmembrane helix</keyword>
<keyword evidence="4" id="KW-1185">Reference proteome</keyword>
<dbReference type="AlphaFoldDB" id="A0A239DC90"/>
<dbReference type="EMBL" id="FZOD01000007">
    <property type="protein sequence ID" value="SNS29682.1"/>
    <property type="molecule type" value="Genomic_DNA"/>
</dbReference>
<evidence type="ECO:0000313" key="4">
    <source>
        <dbReference type="Proteomes" id="UP000198282"/>
    </source>
</evidence>
<feature type="region of interest" description="Disordered" evidence="1">
    <location>
        <begin position="311"/>
        <end position="385"/>
    </location>
</feature>
<keyword evidence="2" id="KW-0812">Transmembrane</keyword>
<reference evidence="3 4" key="1">
    <citation type="submission" date="2017-06" db="EMBL/GenBank/DDBJ databases">
        <authorList>
            <person name="Kim H.J."/>
            <person name="Triplett B.A."/>
        </authorList>
    </citation>
    <scope>NUCLEOTIDE SEQUENCE [LARGE SCALE GENOMIC DNA]</scope>
    <source>
        <strain evidence="3 4">CGMCC 4.2132</strain>
    </source>
</reference>
<keyword evidence="2" id="KW-0472">Membrane</keyword>
<feature type="transmembrane region" description="Helical" evidence="2">
    <location>
        <begin position="391"/>
        <end position="409"/>
    </location>
</feature>
<dbReference type="Proteomes" id="UP000198282">
    <property type="component" value="Unassembled WGS sequence"/>
</dbReference>